<keyword evidence="3" id="KW-1185">Reference proteome</keyword>
<evidence type="ECO:0000313" key="2">
    <source>
        <dbReference type="EMBL" id="VDM29172.1"/>
    </source>
</evidence>
<accession>A0A183U4N5</accession>
<evidence type="ECO:0000313" key="3">
    <source>
        <dbReference type="Proteomes" id="UP000050794"/>
    </source>
</evidence>
<dbReference type="Proteomes" id="UP000050794">
    <property type="component" value="Unassembled WGS sequence"/>
</dbReference>
<feature type="transmembrane region" description="Helical" evidence="1">
    <location>
        <begin position="20"/>
        <end position="42"/>
    </location>
</feature>
<dbReference type="WBParaSite" id="TCNE_0000345501-mRNA-1">
    <property type="protein sequence ID" value="TCNE_0000345501-mRNA-1"/>
    <property type="gene ID" value="TCNE_0000345501"/>
</dbReference>
<feature type="transmembrane region" description="Helical" evidence="1">
    <location>
        <begin position="54"/>
        <end position="75"/>
    </location>
</feature>
<protein>
    <submittedName>
        <fullName evidence="2 4">Uncharacterized protein</fullName>
    </submittedName>
</protein>
<evidence type="ECO:0000313" key="4">
    <source>
        <dbReference type="WBParaSite" id="TCNE_0000345501-mRNA-1"/>
    </source>
</evidence>
<dbReference type="AlphaFoldDB" id="A0A183U4N5"/>
<reference evidence="2 3" key="2">
    <citation type="submission" date="2018-11" db="EMBL/GenBank/DDBJ databases">
        <authorList>
            <consortium name="Pathogen Informatics"/>
        </authorList>
    </citation>
    <scope>NUCLEOTIDE SEQUENCE [LARGE SCALE GENOMIC DNA]</scope>
</reference>
<organism evidence="3 4">
    <name type="scientific">Toxocara canis</name>
    <name type="common">Canine roundworm</name>
    <dbReference type="NCBI Taxonomy" id="6265"/>
    <lineage>
        <taxon>Eukaryota</taxon>
        <taxon>Metazoa</taxon>
        <taxon>Ecdysozoa</taxon>
        <taxon>Nematoda</taxon>
        <taxon>Chromadorea</taxon>
        <taxon>Rhabditida</taxon>
        <taxon>Spirurina</taxon>
        <taxon>Ascaridomorpha</taxon>
        <taxon>Ascaridoidea</taxon>
        <taxon>Toxocaridae</taxon>
        <taxon>Toxocara</taxon>
    </lineage>
</organism>
<proteinExistence type="predicted"/>
<evidence type="ECO:0000256" key="1">
    <source>
        <dbReference type="SAM" id="Phobius"/>
    </source>
</evidence>
<sequence length="93" mass="10463">MSINDEGPSKCGRKTALSIFFAFELFGFIFSLIAVLSPSWQYVYLEGMPGKKRILAVLVICELLITGLVILVRFANLQLVKCSWQVKFARTCL</sequence>
<keyword evidence="1" id="KW-0812">Transmembrane</keyword>
<name>A0A183U4N5_TOXCA</name>
<gene>
    <name evidence="2" type="ORF">TCNE_LOCUS3455</name>
</gene>
<keyword evidence="1" id="KW-1133">Transmembrane helix</keyword>
<reference evidence="4" key="1">
    <citation type="submission" date="2016-06" db="UniProtKB">
        <authorList>
            <consortium name="WormBaseParasite"/>
        </authorList>
    </citation>
    <scope>IDENTIFICATION</scope>
</reference>
<dbReference type="EMBL" id="UYWY01004439">
    <property type="protein sequence ID" value="VDM29172.1"/>
    <property type="molecule type" value="Genomic_DNA"/>
</dbReference>
<keyword evidence="1" id="KW-0472">Membrane</keyword>